<dbReference type="CDD" id="cd06260">
    <property type="entry name" value="DUF820-like"/>
    <property type="match status" value="1"/>
</dbReference>
<accession>A0A4Z1D050</accession>
<sequence length="202" mass="22229">MTLMTERPTIGGTGPRNFEALLSDLDDLVVPVGYKAEIIKGNIVLSPWSKGYYHRVMELVCRQLTPALPAGHTIGSAPFLYVFPQDERAYGPDVHAAPSQVYETVSNRLDGEALSFVAELTSASTRDDDLTDKVEVYGRAGVPVYLILDMQEERATVLWTPSAKGYESRCTQPFGEKLYIPEPFDCLLDTSGFRAPRAPGTP</sequence>
<comment type="caution">
    <text evidence="2">The sequence shown here is derived from an EMBL/GenBank/DDBJ whole genome shotgun (WGS) entry which is preliminary data.</text>
</comment>
<dbReference type="InterPro" id="IPR008538">
    <property type="entry name" value="Uma2"/>
</dbReference>
<reference evidence="2 3" key="1">
    <citation type="submission" date="2019-04" db="EMBL/GenBank/DDBJ databases">
        <title>Streptomyces sp. nov. Bv016 isolated from bark of Buahinia variegata.</title>
        <authorList>
            <person name="Kanchanasin P."/>
            <person name="Tanasupawat S."/>
            <person name="Yuki M."/>
            <person name="Kudo T."/>
        </authorList>
    </citation>
    <scope>NUCLEOTIDE SEQUENCE [LARGE SCALE GENOMIC DNA]</scope>
    <source>
        <strain evidence="2 3">Bv016</strain>
    </source>
</reference>
<keyword evidence="2" id="KW-0255">Endonuclease</keyword>
<name>A0A4Z1D050_9ACTN</name>
<organism evidence="2 3">
    <name type="scientific">Streptomyces bauhiniae</name>
    <dbReference type="NCBI Taxonomy" id="2340725"/>
    <lineage>
        <taxon>Bacteria</taxon>
        <taxon>Bacillati</taxon>
        <taxon>Actinomycetota</taxon>
        <taxon>Actinomycetes</taxon>
        <taxon>Kitasatosporales</taxon>
        <taxon>Streptomycetaceae</taxon>
        <taxon>Streptomyces</taxon>
    </lineage>
</organism>
<dbReference type="SUPFAM" id="SSF52980">
    <property type="entry name" value="Restriction endonuclease-like"/>
    <property type="match status" value="1"/>
</dbReference>
<proteinExistence type="predicted"/>
<dbReference type="RefSeq" id="WP_135787351.1">
    <property type="nucleotide sequence ID" value="NZ_SRRT01000006.1"/>
</dbReference>
<feature type="domain" description="Putative restriction endonuclease" evidence="1">
    <location>
        <begin position="31"/>
        <end position="184"/>
    </location>
</feature>
<dbReference type="Pfam" id="PF05685">
    <property type="entry name" value="Uma2"/>
    <property type="match status" value="1"/>
</dbReference>
<keyword evidence="3" id="KW-1185">Reference proteome</keyword>
<dbReference type="Proteomes" id="UP000298159">
    <property type="component" value="Unassembled WGS sequence"/>
</dbReference>
<protein>
    <submittedName>
        <fullName evidence="2">Uma2 family endonuclease</fullName>
    </submittedName>
</protein>
<dbReference type="EMBL" id="SRRT01000006">
    <property type="protein sequence ID" value="TGN74786.1"/>
    <property type="molecule type" value="Genomic_DNA"/>
</dbReference>
<dbReference type="AlphaFoldDB" id="A0A4Z1D050"/>
<dbReference type="GO" id="GO:0004519">
    <property type="term" value="F:endonuclease activity"/>
    <property type="evidence" value="ECO:0007669"/>
    <property type="project" value="UniProtKB-KW"/>
</dbReference>
<dbReference type="Gene3D" id="3.90.1570.10">
    <property type="entry name" value="tt1808, chain A"/>
    <property type="match status" value="1"/>
</dbReference>
<dbReference type="InterPro" id="IPR012296">
    <property type="entry name" value="Nuclease_put_TT1808"/>
</dbReference>
<dbReference type="PANTHER" id="PTHR35400:SF3">
    <property type="entry name" value="SLL1072 PROTEIN"/>
    <property type="match status" value="1"/>
</dbReference>
<evidence type="ECO:0000259" key="1">
    <source>
        <dbReference type="Pfam" id="PF05685"/>
    </source>
</evidence>
<gene>
    <name evidence="2" type="ORF">E5083_21665</name>
</gene>
<dbReference type="GeneID" id="95450196"/>
<dbReference type="InterPro" id="IPR011335">
    <property type="entry name" value="Restrct_endonuc-II-like"/>
</dbReference>
<evidence type="ECO:0000313" key="3">
    <source>
        <dbReference type="Proteomes" id="UP000298159"/>
    </source>
</evidence>
<dbReference type="PANTHER" id="PTHR35400">
    <property type="entry name" value="SLR1083 PROTEIN"/>
    <property type="match status" value="1"/>
</dbReference>
<keyword evidence="2" id="KW-0378">Hydrolase</keyword>
<evidence type="ECO:0000313" key="2">
    <source>
        <dbReference type="EMBL" id="TGN74786.1"/>
    </source>
</evidence>
<keyword evidence="2" id="KW-0540">Nuclease</keyword>